<dbReference type="PANTHER" id="PTHR11586">
    <property type="entry name" value="TRNA-AMINOACYLATION COFACTOR ARC1 FAMILY MEMBER"/>
    <property type="match status" value="1"/>
</dbReference>
<dbReference type="GO" id="GO:0016874">
    <property type="term" value="F:ligase activity"/>
    <property type="evidence" value="ECO:0007669"/>
    <property type="project" value="UniProtKB-KW"/>
</dbReference>
<evidence type="ECO:0000313" key="5">
    <source>
        <dbReference type="EMBL" id="PIP15082.1"/>
    </source>
</evidence>
<dbReference type="InterPro" id="IPR051270">
    <property type="entry name" value="Tyrosine-tRNA_ligase_regulator"/>
</dbReference>
<dbReference type="Proteomes" id="UP000231025">
    <property type="component" value="Unassembled WGS sequence"/>
</dbReference>
<name>A0A2G9Y755_9BACT</name>
<evidence type="ECO:0000256" key="2">
    <source>
        <dbReference type="ARBA" id="ARBA00022884"/>
    </source>
</evidence>
<dbReference type="PROSITE" id="PS50886">
    <property type="entry name" value="TRBD"/>
    <property type="match status" value="1"/>
</dbReference>
<dbReference type="InterPro" id="IPR002547">
    <property type="entry name" value="tRNA-bd_dom"/>
</dbReference>
<keyword evidence="2 3" id="KW-0694">RNA-binding</keyword>
<dbReference type="SUPFAM" id="SSF50249">
    <property type="entry name" value="Nucleic acid-binding proteins"/>
    <property type="match status" value="1"/>
</dbReference>
<dbReference type="PANTHER" id="PTHR11586:SF37">
    <property type="entry name" value="TRNA-BINDING DOMAIN-CONTAINING PROTEIN"/>
    <property type="match status" value="1"/>
</dbReference>
<dbReference type="GO" id="GO:0000049">
    <property type="term" value="F:tRNA binding"/>
    <property type="evidence" value="ECO:0007669"/>
    <property type="project" value="UniProtKB-UniRule"/>
</dbReference>
<dbReference type="EMBL" id="PCRE01000024">
    <property type="protein sequence ID" value="PIP15082.1"/>
    <property type="molecule type" value="Genomic_DNA"/>
</dbReference>
<keyword evidence="5" id="KW-0436">Ligase</keyword>
<sequence>MKKDIIAFPDFEKLDLRVGEVKEASLVEGSKSLIKMLVNLGDDYGTVEILAGLAKLYQPEDLIGNKYVFLANLEPKKIMGRDSNGMILVADDPEKFTLFPLDKNLKNGTVIR</sequence>
<proteinExistence type="predicted"/>
<reference evidence="5 6" key="1">
    <citation type="submission" date="2017-09" db="EMBL/GenBank/DDBJ databases">
        <title>Depth-based differentiation of microbial function through sediment-hosted aquifers and enrichment of novel symbionts in the deep terrestrial subsurface.</title>
        <authorList>
            <person name="Probst A.J."/>
            <person name="Ladd B."/>
            <person name="Jarett J.K."/>
            <person name="Geller-Mcgrath D.E."/>
            <person name="Sieber C.M."/>
            <person name="Emerson J.B."/>
            <person name="Anantharaman K."/>
            <person name="Thomas B.C."/>
            <person name="Malmstrom R."/>
            <person name="Stieglmeier M."/>
            <person name="Klingl A."/>
            <person name="Woyke T."/>
            <person name="Ryan C.M."/>
            <person name="Banfield J.F."/>
        </authorList>
    </citation>
    <scope>NUCLEOTIDE SEQUENCE [LARGE SCALE GENOMIC DNA]</scope>
    <source>
        <strain evidence="5">CG23_combo_of_CG06-09_8_20_14_all_35_49</strain>
    </source>
</reference>
<gene>
    <name evidence="5" type="ORF">COX47_01710</name>
</gene>
<keyword evidence="1 3" id="KW-0820">tRNA-binding</keyword>
<organism evidence="5 6">
    <name type="scientific">Candidatus Roizmanbacteria bacterium CG23_combo_of_CG06-09_8_20_14_all_35_49</name>
    <dbReference type="NCBI Taxonomy" id="1974863"/>
    <lineage>
        <taxon>Bacteria</taxon>
        <taxon>Candidatus Roizmaniibacteriota</taxon>
    </lineage>
</organism>
<dbReference type="InterPro" id="IPR012340">
    <property type="entry name" value="NA-bd_OB-fold"/>
</dbReference>
<protein>
    <submittedName>
        <fullName evidence="5">Methionine--tRNA ligase subunit beta</fullName>
    </submittedName>
</protein>
<feature type="domain" description="TRNA-binding" evidence="4">
    <location>
        <begin position="10"/>
        <end position="112"/>
    </location>
</feature>
<dbReference type="AlphaFoldDB" id="A0A2G9Y755"/>
<evidence type="ECO:0000313" key="6">
    <source>
        <dbReference type="Proteomes" id="UP000231025"/>
    </source>
</evidence>
<dbReference type="Gene3D" id="2.40.50.140">
    <property type="entry name" value="Nucleic acid-binding proteins"/>
    <property type="match status" value="1"/>
</dbReference>
<evidence type="ECO:0000256" key="1">
    <source>
        <dbReference type="ARBA" id="ARBA00022555"/>
    </source>
</evidence>
<accession>A0A2G9Y755</accession>
<comment type="caution">
    <text evidence="5">The sequence shown here is derived from an EMBL/GenBank/DDBJ whole genome shotgun (WGS) entry which is preliminary data.</text>
</comment>
<evidence type="ECO:0000256" key="3">
    <source>
        <dbReference type="PROSITE-ProRule" id="PRU00209"/>
    </source>
</evidence>
<evidence type="ECO:0000259" key="4">
    <source>
        <dbReference type="PROSITE" id="PS50886"/>
    </source>
</evidence>
<dbReference type="Pfam" id="PF01588">
    <property type="entry name" value="tRNA_bind"/>
    <property type="match status" value="1"/>
</dbReference>